<sequence>NNNNFECLDDLEDADVDDVEAAPTARPGRRFIIDDEDEEDGLAGGDNVDVDVFDIDSTEDEVEDAVDEVNEGDLVGRALQKCARISVELKGELFGSSGAACERYSEVESSSVRIVTQVWFLLVFC</sequence>
<dbReference type="AlphaFoldDB" id="A0A392R5G3"/>
<name>A0A392R5G3_9FABA</name>
<evidence type="ECO:0000313" key="2">
    <source>
        <dbReference type="EMBL" id="MCI31831.1"/>
    </source>
</evidence>
<feature type="region of interest" description="Disordered" evidence="1">
    <location>
        <begin position="25"/>
        <end position="46"/>
    </location>
</feature>
<keyword evidence="3" id="KW-1185">Reference proteome</keyword>
<reference evidence="2 3" key="1">
    <citation type="journal article" date="2018" name="Front. Plant Sci.">
        <title>Red Clover (Trifolium pratense) and Zigzag Clover (T. medium) - A Picture of Genomic Similarities and Differences.</title>
        <authorList>
            <person name="Dluhosova J."/>
            <person name="Istvanek J."/>
            <person name="Nedelnik J."/>
            <person name="Repkova J."/>
        </authorList>
    </citation>
    <scope>NUCLEOTIDE SEQUENCE [LARGE SCALE GENOMIC DNA]</scope>
    <source>
        <strain evidence="3">cv. 10/8</strain>
        <tissue evidence="2">Leaf</tissue>
    </source>
</reference>
<organism evidence="2 3">
    <name type="scientific">Trifolium medium</name>
    <dbReference type="NCBI Taxonomy" id="97028"/>
    <lineage>
        <taxon>Eukaryota</taxon>
        <taxon>Viridiplantae</taxon>
        <taxon>Streptophyta</taxon>
        <taxon>Embryophyta</taxon>
        <taxon>Tracheophyta</taxon>
        <taxon>Spermatophyta</taxon>
        <taxon>Magnoliopsida</taxon>
        <taxon>eudicotyledons</taxon>
        <taxon>Gunneridae</taxon>
        <taxon>Pentapetalae</taxon>
        <taxon>rosids</taxon>
        <taxon>fabids</taxon>
        <taxon>Fabales</taxon>
        <taxon>Fabaceae</taxon>
        <taxon>Papilionoideae</taxon>
        <taxon>50 kb inversion clade</taxon>
        <taxon>NPAAA clade</taxon>
        <taxon>Hologalegina</taxon>
        <taxon>IRL clade</taxon>
        <taxon>Trifolieae</taxon>
        <taxon>Trifolium</taxon>
    </lineage>
</organism>
<accession>A0A392R5G3</accession>
<dbReference type="Proteomes" id="UP000265520">
    <property type="component" value="Unassembled WGS sequence"/>
</dbReference>
<proteinExistence type="predicted"/>
<evidence type="ECO:0000313" key="3">
    <source>
        <dbReference type="Proteomes" id="UP000265520"/>
    </source>
</evidence>
<protein>
    <submittedName>
        <fullName evidence="2">Protein PHOTOPERIOD-INDEPENDENT EARLY FLOWERING 1-like</fullName>
    </submittedName>
</protein>
<feature type="non-terminal residue" evidence="2">
    <location>
        <position position="1"/>
    </location>
</feature>
<dbReference type="EMBL" id="LXQA010190445">
    <property type="protein sequence ID" value="MCI31831.1"/>
    <property type="molecule type" value="Genomic_DNA"/>
</dbReference>
<evidence type="ECO:0000256" key="1">
    <source>
        <dbReference type="SAM" id="MobiDB-lite"/>
    </source>
</evidence>
<comment type="caution">
    <text evidence="2">The sequence shown here is derived from an EMBL/GenBank/DDBJ whole genome shotgun (WGS) entry which is preliminary data.</text>
</comment>